<dbReference type="EnsemblMetazoa" id="Aqu2.1.11737_001">
    <property type="protein sequence ID" value="Aqu2.1.11737_001"/>
    <property type="gene ID" value="Aqu2.1.11737"/>
</dbReference>
<evidence type="ECO:0000313" key="1">
    <source>
        <dbReference type="EnsemblMetazoa" id="Aqu2.1.11737_001"/>
    </source>
</evidence>
<dbReference type="AlphaFoldDB" id="A0A1X7TBP5"/>
<protein>
    <submittedName>
        <fullName evidence="1">Uncharacterized protein</fullName>
    </submittedName>
</protein>
<reference evidence="1" key="1">
    <citation type="submission" date="2017-05" db="UniProtKB">
        <authorList>
            <consortium name="EnsemblMetazoa"/>
        </authorList>
    </citation>
    <scope>IDENTIFICATION</scope>
</reference>
<proteinExistence type="predicted"/>
<organism evidence="1">
    <name type="scientific">Amphimedon queenslandica</name>
    <name type="common">Sponge</name>
    <dbReference type="NCBI Taxonomy" id="400682"/>
    <lineage>
        <taxon>Eukaryota</taxon>
        <taxon>Metazoa</taxon>
        <taxon>Porifera</taxon>
        <taxon>Demospongiae</taxon>
        <taxon>Heteroscleromorpha</taxon>
        <taxon>Haplosclerida</taxon>
        <taxon>Niphatidae</taxon>
        <taxon>Amphimedon</taxon>
    </lineage>
</organism>
<accession>A0A1X7TBP5</accession>
<sequence length="218" mass="24392">MFAVTHSTYRWGLKVLYNPQTDVTTLAFFLTLEDKLLFILIVLCLLIVMSDSSSEEDYDSQHEMLDGQGQNSLFHFLCFTKDGDEQSSLPDLGEDRDTIGQSANSVSNLAAHDSVMLQLGKIQSSLSSMESRVKALEELSAENSGSCWADRCRSPSPSCQVRNWDEMNDALSNPAKLSEHSKSAVVVFFHKEAGFSVQIYSCKEESQGYRWLPASFYT</sequence>
<name>A0A1X7TBP5_AMPQE</name>
<dbReference type="InParanoid" id="A0A1X7TBP5"/>